<dbReference type="Gene3D" id="2.40.70.10">
    <property type="entry name" value="Acid Proteases"/>
    <property type="match status" value="1"/>
</dbReference>
<protein>
    <submittedName>
        <fullName evidence="2">MAK10-like protein</fullName>
    </submittedName>
</protein>
<dbReference type="InterPro" id="IPR021109">
    <property type="entry name" value="Peptidase_aspartic_dom_sf"/>
</dbReference>
<reference evidence="2" key="1">
    <citation type="journal article" date="2022" name="Int. J. Mol. Sci.">
        <title>Draft Genome of Tanacetum Coccineum: Genomic Comparison of Closely Related Tanacetum-Family Plants.</title>
        <authorList>
            <person name="Yamashiro T."/>
            <person name="Shiraishi A."/>
            <person name="Nakayama K."/>
            <person name="Satake H."/>
        </authorList>
    </citation>
    <scope>NUCLEOTIDE SEQUENCE</scope>
</reference>
<evidence type="ECO:0000313" key="2">
    <source>
        <dbReference type="EMBL" id="GJS94896.1"/>
    </source>
</evidence>
<dbReference type="EMBL" id="BQNB010011767">
    <property type="protein sequence ID" value="GJS94896.1"/>
    <property type="molecule type" value="Genomic_DNA"/>
</dbReference>
<dbReference type="Proteomes" id="UP001151760">
    <property type="component" value="Unassembled WGS sequence"/>
</dbReference>
<evidence type="ECO:0000313" key="3">
    <source>
        <dbReference type="Proteomes" id="UP001151760"/>
    </source>
</evidence>
<feature type="region of interest" description="Disordered" evidence="1">
    <location>
        <begin position="493"/>
        <end position="539"/>
    </location>
</feature>
<dbReference type="PANTHER" id="PTHR33067">
    <property type="entry name" value="RNA-DIRECTED DNA POLYMERASE-RELATED"/>
    <property type="match status" value="1"/>
</dbReference>
<sequence length="539" mass="61038">MGDENLIRTLGDYSKPSHEGYRNTIELPVGNNVVPLRSDTITCKIDHATGGKLRNKNAKKPWEIIENLALYDHEGWDDTKEFVKPVKVIATPHGIPKTPNRRLFELEDQINFLLKGSRPAPPSSSTHNSQAYVNVAYSSSRQKNQNESPILNSFTFRECTCPAPQPQALGTIFEALVWDYMAAHTERMERFKNSILKQHEEINGMMTEMFGLLKELTTSKTPKKVLMREEAKFLVTKNVNSISITRKEEERSDMTDVTPDNTEMPTKTKEPVMEAEMNNEAESEPIKMAEEEETTEVPSSQPVEYYLKHVINEKLIEGLVDNHRFNDSLSRARAGKTKRKTYNVSPKGPVSEAILRKIITRNEDIRGNFEIPCNIEGLKGINALVDQGFDVNVMPYSTYMKLTDERAAKMDIRLLLASHSYIYPLGIAEDVLVEVVEHVHPVDFVILDIKEDEKRSFILGTPFLTTAKAVIKFDKGTITLRSGKIKISFHRASTRVGREDKSTPRKGDEVQPMEKPQLQSKHPAPVKVEEGMDDEGEVT</sequence>
<dbReference type="PANTHER" id="PTHR33067:SF9">
    <property type="entry name" value="RNA-DIRECTED DNA POLYMERASE"/>
    <property type="match status" value="1"/>
</dbReference>
<comment type="caution">
    <text evidence="2">The sequence shown here is derived from an EMBL/GenBank/DDBJ whole genome shotgun (WGS) entry which is preliminary data.</text>
</comment>
<evidence type="ECO:0000256" key="1">
    <source>
        <dbReference type="SAM" id="MobiDB-lite"/>
    </source>
</evidence>
<feature type="region of interest" description="Disordered" evidence="1">
    <location>
        <begin position="247"/>
        <end position="279"/>
    </location>
</feature>
<keyword evidence="3" id="KW-1185">Reference proteome</keyword>
<name>A0ABQ5A030_9ASTR</name>
<proteinExistence type="predicted"/>
<feature type="compositionally biased region" description="Basic and acidic residues" evidence="1">
    <location>
        <begin position="496"/>
        <end position="509"/>
    </location>
</feature>
<reference evidence="2" key="2">
    <citation type="submission" date="2022-01" db="EMBL/GenBank/DDBJ databases">
        <authorList>
            <person name="Yamashiro T."/>
            <person name="Shiraishi A."/>
            <person name="Satake H."/>
            <person name="Nakayama K."/>
        </authorList>
    </citation>
    <scope>NUCLEOTIDE SEQUENCE</scope>
</reference>
<gene>
    <name evidence="2" type="ORF">Tco_0801864</name>
</gene>
<organism evidence="2 3">
    <name type="scientific">Tanacetum coccineum</name>
    <dbReference type="NCBI Taxonomy" id="301880"/>
    <lineage>
        <taxon>Eukaryota</taxon>
        <taxon>Viridiplantae</taxon>
        <taxon>Streptophyta</taxon>
        <taxon>Embryophyta</taxon>
        <taxon>Tracheophyta</taxon>
        <taxon>Spermatophyta</taxon>
        <taxon>Magnoliopsida</taxon>
        <taxon>eudicotyledons</taxon>
        <taxon>Gunneridae</taxon>
        <taxon>Pentapetalae</taxon>
        <taxon>asterids</taxon>
        <taxon>campanulids</taxon>
        <taxon>Asterales</taxon>
        <taxon>Asteraceae</taxon>
        <taxon>Asteroideae</taxon>
        <taxon>Anthemideae</taxon>
        <taxon>Anthemidinae</taxon>
        <taxon>Tanacetum</taxon>
    </lineage>
</organism>
<accession>A0ABQ5A030</accession>